<gene>
    <name evidence="19" type="ORF">AWRI3579_g3612</name>
</gene>
<dbReference type="GO" id="GO:0008270">
    <property type="term" value="F:zinc ion binding"/>
    <property type="evidence" value="ECO:0007669"/>
    <property type="project" value="UniProtKB-KW"/>
</dbReference>
<dbReference type="InterPro" id="IPR001841">
    <property type="entry name" value="Znf_RING"/>
</dbReference>
<reference evidence="20" key="1">
    <citation type="journal article" date="2016" name="Genome Announc.">
        <title>Genome sequences of three species of Hanseniaspora isolated from spontaneous wine fermentations.</title>
        <authorList>
            <person name="Sternes P.R."/>
            <person name="Lee D."/>
            <person name="Kutyna D.R."/>
            <person name="Borneman A.R."/>
        </authorList>
    </citation>
    <scope>NUCLEOTIDE SEQUENCE [LARGE SCALE GENOMIC DNA]</scope>
    <source>
        <strain evidence="20">AWRI3579</strain>
    </source>
</reference>
<dbReference type="GO" id="GO:0043161">
    <property type="term" value="P:proteasome-mediated ubiquitin-dependent protein catabolic process"/>
    <property type="evidence" value="ECO:0007669"/>
    <property type="project" value="TreeGrafter"/>
</dbReference>
<evidence type="ECO:0000256" key="5">
    <source>
        <dbReference type="ARBA" id="ARBA00022679"/>
    </source>
</evidence>
<feature type="domain" description="RING-type" evidence="18">
    <location>
        <begin position="744"/>
        <end position="819"/>
    </location>
</feature>
<evidence type="ECO:0000313" key="20">
    <source>
        <dbReference type="Proteomes" id="UP000095728"/>
    </source>
</evidence>
<evidence type="ECO:0000256" key="17">
    <source>
        <dbReference type="SAM" id="SignalP"/>
    </source>
</evidence>
<evidence type="ECO:0000256" key="13">
    <source>
        <dbReference type="ARBA" id="ARBA00023136"/>
    </source>
</evidence>
<evidence type="ECO:0000256" key="6">
    <source>
        <dbReference type="ARBA" id="ARBA00022692"/>
    </source>
</evidence>
<evidence type="ECO:0000256" key="9">
    <source>
        <dbReference type="ARBA" id="ARBA00022771"/>
    </source>
</evidence>
<evidence type="ECO:0000256" key="8">
    <source>
        <dbReference type="ARBA" id="ARBA00022729"/>
    </source>
</evidence>
<feature type="region of interest" description="Disordered" evidence="15">
    <location>
        <begin position="192"/>
        <end position="211"/>
    </location>
</feature>
<keyword evidence="8 17" id="KW-0732">Signal</keyword>
<feature type="transmembrane region" description="Helical" evidence="16">
    <location>
        <begin position="647"/>
        <end position="666"/>
    </location>
</feature>
<comment type="subcellular location">
    <subcellularLocation>
        <location evidence="2">Endomembrane system</location>
        <topology evidence="2">Multi-pass membrane protein</topology>
    </subcellularLocation>
</comment>
<keyword evidence="10" id="KW-0833">Ubl conjugation pathway</keyword>
<keyword evidence="13 16" id="KW-0472">Membrane</keyword>
<keyword evidence="12 16" id="KW-1133">Transmembrane helix</keyword>
<feature type="signal peptide" evidence="17">
    <location>
        <begin position="1"/>
        <end position="25"/>
    </location>
</feature>
<evidence type="ECO:0000256" key="16">
    <source>
        <dbReference type="SAM" id="Phobius"/>
    </source>
</evidence>
<dbReference type="GO" id="GO:0016567">
    <property type="term" value="P:protein ubiquitination"/>
    <property type="evidence" value="ECO:0007669"/>
    <property type="project" value="UniProtKB-UniPathway"/>
</dbReference>
<evidence type="ECO:0000256" key="10">
    <source>
        <dbReference type="ARBA" id="ARBA00022786"/>
    </source>
</evidence>
<dbReference type="Gene3D" id="3.30.40.10">
    <property type="entry name" value="Zinc/RING finger domain, C3HC4 (zinc finger)"/>
    <property type="match status" value="1"/>
</dbReference>
<evidence type="ECO:0000256" key="15">
    <source>
        <dbReference type="SAM" id="MobiDB-lite"/>
    </source>
</evidence>
<keyword evidence="11" id="KW-0862">Zinc</keyword>
<dbReference type="Proteomes" id="UP000095728">
    <property type="component" value="Unassembled WGS sequence"/>
</dbReference>
<proteinExistence type="predicted"/>
<dbReference type="PANTHER" id="PTHR22763:SF162">
    <property type="entry name" value="TRANSMEMBRANE E3 UBIQUITIN-PROTEIN LIGASE 1"/>
    <property type="match status" value="1"/>
</dbReference>
<dbReference type="FunCoup" id="A0A1E5R514">
    <property type="interactions" value="41"/>
</dbReference>
<dbReference type="PROSITE" id="PS50089">
    <property type="entry name" value="ZF_RING_2"/>
    <property type="match status" value="1"/>
</dbReference>
<name>A0A1E5R514_9ASCO</name>
<comment type="pathway">
    <text evidence="3">Protein modification; protein ubiquitination.</text>
</comment>
<feature type="transmembrane region" description="Helical" evidence="16">
    <location>
        <begin position="492"/>
        <end position="515"/>
    </location>
</feature>
<feature type="transmembrane region" description="Helical" evidence="16">
    <location>
        <begin position="587"/>
        <end position="604"/>
    </location>
</feature>
<comment type="caution">
    <text evidence="19">The sequence shown here is derived from an EMBL/GenBank/DDBJ whole genome shotgun (WGS) entry which is preliminary data.</text>
</comment>
<evidence type="ECO:0000256" key="3">
    <source>
        <dbReference type="ARBA" id="ARBA00004906"/>
    </source>
</evidence>
<dbReference type="InterPro" id="IPR021319">
    <property type="entry name" value="DUF2921"/>
</dbReference>
<dbReference type="STRING" id="56408.A0A1E5R514"/>
<evidence type="ECO:0000256" key="7">
    <source>
        <dbReference type="ARBA" id="ARBA00022723"/>
    </source>
</evidence>
<dbReference type="InterPro" id="IPR050731">
    <property type="entry name" value="HRD1_E3_ubiq-ligases"/>
</dbReference>
<dbReference type="SMART" id="SM00184">
    <property type="entry name" value="RING"/>
    <property type="match status" value="1"/>
</dbReference>
<evidence type="ECO:0000256" key="2">
    <source>
        <dbReference type="ARBA" id="ARBA00004127"/>
    </source>
</evidence>
<feature type="chain" id="PRO_5009184628" description="RING-type E3 ubiquitin transferase" evidence="17">
    <location>
        <begin position="26"/>
        <end position="825"/>
    </location>
</feature>
<comment type="catalytic activity">
    <reaction evidence="1">
        <text>S-ubiquitinyl-[E2 ubiquitin-conjugating enzyme]-L-cysteine + [acceptor protein]-L-lysine = [E2 ubiquitin-conjugating enzyme]-L-cysteine + N(6)-ubiquitinyl-[acceptor protein]-L-lysine.</text>
        <dbReference type="EC" id="2.3.2.27"/>
    </reaction>
</comment>
<sequence>MRIDGNTLLFIFFIVFFVILPNNERDQGNTQYEIIQIQYAKDQLRYELDFLNNNITSIHNIPGNITGFKYTQEDLSLNHNNYETTFVKNESLDTPWLGYPIEGKDYENGWGSYQSKGNVLPQSVLDTVNTQVWTNKTKVDESNLQESLYPWNLTSALRGAFGKPVSENTDSVLYLPRPKYYKQQFTFTNTDIFDSPDNNNNMNEKRDNNEPDLVLPQYGDEFLNYSRESIDYRKDYVNFTDRPLQLSISQVYQYNHEWKLYNLDFKDSRDLSKNQLPMMGIYNVLKGQLFTFTQSSKFHPLFVAPTYFFNENEDDFHSLKEMVNSFINKTEYIDTFNREDLNSWETRANVRCEYMGYFQVAKWQNFNARDMDMFERELANPMGRPIAHKNLPKIEITNGVLYSPDCGIHYQFNNFAGDRQEIALQKIRWDIIFFVTIPYMLQLFIFLKQMNFTNTPSRLNKVSRTTIDMLTLTDGTMAMTLFISAIMMDSIFVPLVVSSFFAFFLTLVFGIRYMSNIIVSQMNERIISWRSLFTRSGHNAQDGVNAETAQTGAEPTTTTTAPAVAAAPATNVIPDESQLASDLNAKFMFKLFLSTFAMMTIASWSSDSRNVLEAIAIVLCNSYWLPQISRNFLIDISPDLIGLNFKWFVVGTSYVRLIPVVYIYGVKNNVFHHHQSKMFILLMFVYVTLQIVVIKLQHTVGGRNILPKVFMKHLNKYISSKKKYEYHRKLTAREVEEHGAVFSCPICMDEDDPIKVMVDVCDDSSSENDQHSASENVAQDHENQKTSLDKYMVTPCYHVFHTTCLVTWMNTKLQCPVCRQPLPPL</sequence>
<evidence type="ECO:0000256" key="4">
    <source>
        <dbReference type="ARBA" id="ARBA00012483"/>
    </source>
</evidence>
<dbReference type="Pfam" id="PF13639">
    <property type="entry name" value="zf-RING_2"/>
    <property type="match status" value="1"/>
</dbReference>
<dbReference type="InterPro" id="IPR013083">
    <property type="entry name" value="Znf_RING/FYVE/PHD"/>
</dbReference>
<keyword evidence="20" id="KW-1185">Reference proteome</keyword>
<accession>A0A1E5R514</accession>
<dbReference type="GO" id="GO:0061630">
    <property type="term" value="F:ubiquitin protein ligase activity"/>
    <property type="evidence" value="ECO:0007669"/>
    <property type="project" value="UniProtKB-EC"/>
</dbReference>
<keyword evidence="7" id="KW-0479">Metal-binding</keyword>
<dbReference type="Pfam" id="PF11145">
    <property type="entry name" value="DUF2921"/>
    <property type="match status" value="2"/>
</dbReference>
<keyword evidence="9 14" id="KW-0863">Zinc-finger</keyword>
<dbReference type="InParanoid" id="A0A1E5R514"/>
<dbReference type="EC" id="2.3.2.27" evidence="4"/>
<dbReference type="EMBL" id="LPNM01000010">
    <property type="protein sequence ID" value="OEJ81996.1"/>
    <property type="molecule type" value="Genomic_DNA"/>
</dbReference>
<dbReference type="PANTHER" id="PTHR22763">
    <property type="entry name" value="RING ZINC FINGER PROTEIN"/>
    <property type="match status" value="1"/>
</dbReference>
<feature type="transmembrane region" description="Helical" evidence="16">
    <location>
        <begin position="467"/>
        <end position="486"/>
    </location>
</feature>
<dbReference type="UniPathway" id="UPA00143"/>
<feature type="unsure residue" description="D or N" evidence="19">
    <location>
        <position position="340"/>
    </location>
</feature>
<evidence type="ECO:0000256" key="11">
    <source>
        <dbReference type="ARBA" id="ARBA00022833"/>
    </source>
</evidence>
<evidence type="ECO:0000259" key="18">
    <source>
        <dbReference type="PROSITE" id="PS50089"/>
    </source>
</evidence>
<evidence type="ECO:0000256" key="14">
    <source>
        <dbReference type="PROSITE-ProRule" id="PRU00175"/>
    </source>
</evidence>
<evidence type="ECO:0000256" key="12">
    <source>
        <dbReference type="ARBA" id="ARBA00022989"/>
    </source>
</evidence>
<dbReference type="GO" id="GO:0012505">
    <property type="term" value="C:endomembrane system"/>
    <property type="evidence" value="ECO:0007669"/>
    <property type="project" value="UniProtKB-SubCell"/>
</dbReference>
<evidence type="ECO:0000256" key="1">
    <source>
        <dbReference type="ARBA" id="ARBA00000900"/>
    </source>
</evidence>
<feature type="transmembrane region" description="Helical" evidence="16">
    <location>
        <begin position="429"/>
        <end position="447"/>
    </location>
</feature>
<dbReference type="AlphaFoldDB" id="A0A1E5R514"/>
<dbReference type="SUPFAM" id="SSF57850">
    <property type="entry name" value="RING/U-box"/>
    <property type="match status" value="1"/>
</dbReference>
<protein>
    <recommendedName>
        <fullName evidence="4">RING-type E3 ubiquitin transferase</fullName>
        <ecNumber evidence="4">2.3.2.27</ecNumber>
    </recommendedName>
</protein>
<evidence type="ECO:0000313" key="19">
    <source>
        <dbReference type="EMBL" id="OEJ81996.1"/>
    </source>
</evidence>
<keyword evidence="6 16" id="KW-0812">Transmembrane</keyword>
<dbReference type="OrthoDB" id="9984778at2759"/>
<keyword evidence="5" id="KW-0808">Transferase</keyword>
<feature type="transmembrane region" description="Helical" evidence="16">
    <location>
        <begin position="678"/>
        <end position="696"/>
    </location>
</feature>
<organism evidence="19 20">
    <name type="scientific">Hanseniaspora osmophila</name>
    <dbReference type="NCBI Taxonomy" id="56408"/>
    <lineage>
        <taxon>Eukaryota</taxon>
        <taxon>Fungi</taxon>
        <taxon>Dikarya</taxon>
        <taxon>Ascomycota</taxon>
        <taxon>Saccharomycotina</taxon>
        <taxon>Saccharomycetes</taxon>
        <taxon>Saccharomycodales</taxon>
        <taxon>Saccharomycodaceae</taxon>
        <taxon>Hanseniaspora</taxon>
    </lineage>
</organism>